<evidence type="ECO:0000256" key="5">
    <source>
        <dbReference type="ARBA" id="ARBA00022989"/>
    </source>
</evidence>
<protein>
    <submittedName>
        <fullName evidence="8">MATE family efflux transporter</fullName>
    </submittedName>
</protein>
<evidence type="ECO:0000256" key="3">
    <source>
        <dbReference type="ARBA" id="ARBA00022475"/>
    </source>
</evidence>
<keyword evidence="2" id="KW-0813">Transport</keyword>
<dbReference type="EMBL" id="JBAKAR010000008">
    <property type="protein sequence ID" value="MEL0613671.1"/>
    <property type="molecule type" value="Genomic_DNA"/>
</dbReference>
<keyword evidence="4 7" id="KW-0812">Transmembrane</keyword>
<dbReference type="PANTHER" id="PTHR43549:SF3">
    <property type="entry name" value="MULTIDRUG RESISTANCE PROTEIN YPNP-RELATED"/>
    <property type="match status" value="1"/>
</dbReference>
<feature type="transmembrane region" description="Helical" evidence="7">
    <location>
        <begin position="403"/>
        <end position="424"/>
    </location>
</feature>
<evidence type="ECO:0000256" key="1">
    <source>
        <dbReference type="ARBA" id="ARBA00004429"/>
    </source>
</evidence>
<sequence length="449" mass="48626">MAYATSSPLKSLYRQTLPMLVGLFAIMGSQFVDSVFIAQLGPQPLAALGFSVPIYQLIVGIQVGIGIAATACISIAIGERKHSYAKNLSAIVLGLGCLVVSLLILLLWFYQQSIFSVLGAKPNVIRLLPEFWAPWLLSCWLGAFLYFGYSICRAFGQTLVPGKVMILTSVINVLLDPVFIFTFKMGLAGAAWATCIAFFIGLVVIFKSIFKQGYMALPKNAEVIRAGTSAIAKFTAPALLSQFIPPLSAFFVTIIVASYGILAVGVWGMVSRIEYVLIVLVLAVTMALPPMIGKLKGEQRHTEILKLIKTAIFSIIAFQLALAILMMIFVSPITSLLSGEEDVKSLLMQYFFLIPISYTGLGVCMISVSACNAIGAPSAALHASLLRLFVCYLPLVWLGSEMYGLMGLFIGASLGNILSGMVGWKMFLVQYHKLIEPRLCSVALNQANE</sequence>
<feature type="transmembrane region" description="Helical" evidence="7">
    <location>
        <begin position="164"/>
        <end position="183"/>
    </location>
</feature>
<dbReference type="Pfam" id="PF01554">
    <property type="entry name" value="MatE"/>
    <property type="match status" value="2"/>
</dbReference>
<accession>A0ABU9G5A9</accession>
<keyword evidence="3" id="KW-1003">Cell membrane</keyword>
<evidence type="ECO:0000256" key="6">
    <source>
        <dbReference type="ARBA" id="ARBA00023136"/>
    </source>
</evidence>
<feature type="transmembrane region" description="Helical" evidence="7">
    <location>
        <begin position="307"/>
        <end position="330"/>
    </location>
</feature>
<name>A0ABU9G5A9_9GAMM</name>
<gene>
    <name evidence="8" type="ORF">V6242_10990</name>
</gene>
<dbReference type="InterPro" id="IPR052031">
    <property type="entry name" value="Membrane_Transporter-Flippase"/>
</dbReference>
<keyword evidence="5 7" id="KW-1133">Transmembrane helix</keyword>
<reference evidence="8 9" key="1">
    <citation type="submission" date="2024-02" db="EMBL/GenBank/DDBJ databases">
        <title>Bacteria isolated from the canopy kelp, Nereocystis luetkeana.</title>
        <authorList>
            <person name="Pfister C.A."/>
            <person name="Younker I.T."/>
            <person name="Light S.H."/>
        </authorList>
    </citation>
    <scope>NUCLEOTIDE SEQUENCE [LARGE SCALE GENOMIC DNA]</scope>
    <source>
        <strain evidence="8 9">TI.4.07</strain>
    </source>
</reference>
<feature type="transmembrane region" description="Helical" evidence="7">
    <location>
        <begin position="275"/>
        <end position="295"/>
    </location>
</feature>
<feature type="transmembrane region" description="Helical" evidence="7">
    <location>
        <begin position="379"/>
        <end position="397"/>
    </location>
</feature>
<feature type="transmembrane region" description="Helical" evidence="7">
    <location>
        <begin position="131"/>
        <end position="152"/>
    </location>
</feature>
<evidence type="ECO:0000256" key="7">
    <source>
        <dbReference type="SAM" id="Phobius"/>
    </source>
</evidence>
<dbReference type="RefSeq" id="WP_341567378.1">
    <property type="nucleotide sequence ID" value="NZ_JBAKAR010000008.1"/>
</dbReference>
<feature type="transmembrane region" description="Helical" evidence="7">
    <location>
        <begin position="350"/>
        <end position="372"/>
    </location>
</feature>
<comment type="subcellular location">
    <subcellularLocation>
        <location evidence="1">Cell inner membrane</location>
        <topology evidence="1">Multi-pass membrane protein</topology>
    </subcellularLocation>
</comment>
<feature type="transmembrane region" description="Helical" evidence="7">
    <location>
        <begin position="20"/>
        <end position="42"/>
    </location>
</feature>
<feature type="transmembrane region" description="Helical" evidence="7">
    <location>
        <begin position="90"/>
        <end position="111"/>
    </location>
</feature>
<proteinExistence type="predicted"/>
<dbReference type="PIRSF" id="PIRSF006603">
    <property type="entry name" value="DinF"/>
    <property type="match status" value="1"/>
</dbReference>
<dbReference type="InterPro" id="IPR048279">
    <property type="entry name" value="MdtK-like"/>
</dbReference>
<keyword evidence="9" id="KW-1185">Reference proteome</keyword>
<feature type="transmembrane region" description="Helical" evidence="7">
    <location>
        <begin position="189"/>
        <end position="210"/>
    </location>
</feature>
<feature type="transmembrane region" description="Helical" evidence="7">
    <location>
        <begin position="54"/>
        <end position="78"/>
    </location>
</feature>
<evidence type="ECO:0000313" key="8">
    <source>
        <dbReference type="EMBL" id="MEL0613671.1"/>
    </source>
</evidence>
<comment type="caution">
    <text evidence="8">The sequence shown here is derived from an EMBL/GenBank/DDBJ whole genome shotgun (WGS) entry which is preliminary data.</text>
</comment>
<dbReference type="PANTHER" id="PTHR43549">
    <property type="entry name" value="MULTIDRUG RESISTANCE PROTEIN YPNP-RELATED"/>
    <property type="match status" value="1"/>
</dbReference>
<feature type="transmembrane region" description="Helical" evidence="7">
    <location>
        <begin position="247"/>
        <end position="269"/>
    </location>
</feature>
<evidence type="ECO:0000256" key="4">
    <source>
        <dbReference type="ARBA" id="ARBA00022692"/>
    </source>
</evidence>
<evidence type="ECO:0000313" key="9">
    <source>
        <dbReference type="Proteomes" id="UP001379949"/>
    </source>
</evidence>
<dbReference type="InterPro" id="IPR002528">
    <property type="entry name" value="MATE_fam"/>
</dbReference>
<organism evidence="8 9">
    <name type="scientific">Marinomonas arenicola</name>
    <dbReference type="NCBI Taxonomy" id="569601"/>
    <lineage>
        <taxon>Bacteria</taxon>
        <taxon>Pseudomonadati</taxon>
        <taxon>Pseudomonadota</taxon>
        <taxon>Gammaproteobacteria</taxon>
        <taxon>Oceanospirillales</taxon>
        <taxon>Oceanospirillaceae</taxon>
        <taxon>Marinomonas</taxon>
    </lineage>
</organism>
<dbReference type="Proteomes" id="UP001379949">
    <property type="component" value="Unassembled WGS sequence"/>
</dbReference>
<keyword evidence="6 7" id="KW-0472">Membrane</keyword>
<evidence type="ECO:0000256" key="2">
    <source>
        <dbReference type="ARBA" id="ARBA00022448"/>
    </source>
</evidence>